<dbReference type="STRING" id="230819.A0A5C3KJY8"/>
<gene>
    <name evidence="4" type="ORF">FA15DRAFT_673388</name>
</gene>
<feature type="compositionally biased region" description="Polar residues" evidence="1">
    <location>
        <begin position="304"/>
        <end position="318"/>
    </location>
</feature>
<keyword evidence="2" id="KW-1133">Transmembrane helix</keyword>
<feature type="transmembrane region" description="Helical" evidence="2">
    <location>
        <begin position="124"/>
        <end position="148"/>
    </location>
</feature>
<accession>A0A5C3KJY8</accession>
<dbReference type="OrthoDB" id="3350812at2759"/>
<feature type="transmembrane region" description="Helical" evidence="2">
    <location>
        <begin position="213"/>
        <end position="233"/>
    </location>
</feature>
<evidence type="ECO:0000256" key="2">
    <source>
        <dbReference type="SAM" id="Phobius"/>
    </source>
</evidence>
<dbReference type="InterPro" id="IPR045340">
    <property type="entry name" value="DUF6533"/>
</dbReference>
<feature type="transmembrane region" description="Helical" evidence="2">
    <location>
        <begin position="54"/>
        <end position="75"/>
    </location>
</feature>
<dbReference type="Pfam" id="PF20151">
    <property type="entry name" value="DUF6533"/>
    <property type="match status" value="1"/>
</dbReference>
<feature type="transmembrane region" description="Helical" evidence="2">
    <location>
        <begin position="168"/>
        <end position="193"/>
    </location>
</feature>
<reference evidence="4 5" key="1">
    <citation type="journal article" date="2019" name="Nat. Ecol. Evol.">
        <title>Megaphylogeny resolves global patterns of mushroom evolution.</title>
        <authorList>
            <person name="Varga T."/>
            <person name="Krizsan K."/>
            <person name="Foldi C."/>
            <person name="Dima B."/>
            <person name="Sanchez-Garcia M."/>
            <person name="Sanchez-Ramirez S."/>
            <person name="Szollosi G.J."/>
            <person name="Szarkandi J.G."/>
            <person name="Papp V."/>
            <person name="Albert L."/>
            <person name="Andreopoulos W."/>
            <person name="Angelini C."/>
            <person name="Antonin V."/>
            <person name="Barry K.W."/>
            <person name="Bougher N.L."/>
            <person name="Buchanan P."/>
            <person name="Buyck B."/>
            <person name="Bense V."/>
            <person name="Catcheside P."/>
            <person name="Chovatia M."/>
            <person name="Cooper J."/>
            <person name="Damon W."/>
            <person name="Desjardin D."/>
            <person name="Finy P."/>
            <person name="Geml J."/>
            <person name="Haridas S."/>
            <person name="Hughes K."/>
            <person name="Justo A."/>
            <person name="Karasinski D."/>
            <person name="Kautmanova I."/>
            <person name="Kiss B."/>
            <person name="Kocsube S."/>
            <person name="Kotiranta H."/>
            <person name="LaButti K.M."/>
            <person name="Lechner B.E."/>
            <person name="Liimatainen K."/>
            <person name="Lipzen A."/>
            <person name="Lukacs Z."/>
            <person name="Mihaltcheva S."/>
            <person name="Morgado L.N."/>
            <person name="Niskanen T."/>
            <person name="Noordeloos M.E."/>
            <person name="Ohm R.A."/>
            <person name="Ortiz-Santana B."/>
            <person name="Ovrebo C."/>
            <person name="Racz N."/>
            <person name="Riley R."/>
            <person name="Savchenko A."/>
            <person name="Shiryaev A."/>
            <person name="Soop K."/>
            <person name="Spirin V."/>
            <person name="Szebenyi C."/>
            <person name="Tomsovsky M."/>
            <person name="Tulloss R.E."/>
            <person name="Uehling J."/>
            <person name="Grigoriev I.V."/>
            <person name="Vagvolgyi C."/>
            <person name="Papp T."/>
            <person name="Martin F.M."/>
            <person name="Miettinen O."/>
            <person name="Hibbett D.S."/>
            <person name="Nagy L.G."/>
        </authorList>
    </citation>
    <scope>NUCLEOTIDE SEQUENCE [LARGE SCALE GENOMIC DNA]</scope>
    <source>
        <strain evidence="4 5">CBS 121175</strain>
    </source>
</reference>
<organism evidence="4 5">
    <name type="scientific">Coprinopsis marcescibilis</name>
    <name type="common">Agaric fungus</name>
    <name type="synonym">Psathyrella marcescibilis</name>
    <dbReference type="NCBI Taxonomy" id="230819"/>
    <lineage>
        <taxon>Eukaryota</taxon>
        <taxon>Fungi</taxon>
        <taxon>Dikarya</taxon>
        <taxon>Basidiomycota</taxon>
        <taxon>Agaricomycotina</taxon>
        <taxon>Agaricomycetes</taxon>
        <taxon>Agaricomycetidae</taxon>
        <taxon>Agaricales</taxon>
        <taxon>Agaricineae</taxon>
        <taxon>Psathyrellaceae</taxon>
        <taxon>Coprinopsis</taxon>
    </lineage>
</organism>
<evidence type="ECO:0000313" key="5">
    <source>
        <dbReference type="Proteomes" id="UP000307440"/>
    </source>
</evidence>
<keyword evidence="5" id="KW-1185">Reference proteome</keyword>
<feature type="domain" description="DUF6533" evidence="3">
    <location>
        <begin position="20"/>
        <end position="65"/>
    </location>
</feature>
<feature type="region of interest" description="Disordered" evidence="1">
    <location>
        <begin position="281"/>
        <end position="345"/>
    </location>
</feature>
<feature type="transmembrane region" description="Helical" evidence="2">
    <location>
        <begin position="12"/>
        <end position="34"/>
    </location>
</feature>
<protein>
    <recommendedName>
        <fullName evidence="3">DUF6533 domain-containing protein</fullName>
    </recommendedName>
</protein>
<sequence>MDSFPPRFLDQIASSLLANYFNVASLVVLTLEYFQTVGQEAKLIWPTQWSYVKVIFILNRYLPLALVPPIIYYNVAPLLPALTCKLLFTVPAIGIACSILVADALLYIRIYAVSGRSTIMRNILVANALCVFGLALGPWAFYLIKTVFIDSPFPELSGCFGSEPGPVYLVMVTFGSLLYSTIVTAALFVFYAVRLSRTSRANPLLKVLYIDGALYFISIAALSIINGLVAVLAPDRYRFLLAIPQAVFHNILAARMVLDIREAARTDMGFRSVSGSKRETVGEFKAPSEPQKSTFGSDVATGGVIQSKQSDSTGTTLPTDPESLEDRTWGTKAQSGFKYPPGGGR</sequence>
<dbReference type="AlphaFoldDB" id="A0A5C3KJY8"/>
<evidence type="ECO:0000256" key="1">
    <source>
        <dbReference type="SAM" id="MobiDB-lite"/>
    </source>
</evidence>
<keyword evidence="2" id="KW-0812">Transmembrane</keyword>
<proteinExistence type="predicted"/>
<name>A0A5C3KJY8_COPMA</name>
<evidence type="ECO:0000259" key="3">
    <source>
        <dbReference type="Pfam" id="PF20151"/>
    </source>
</evidence>
<dbReference type="Proteomes" id="UP000307440">
    <property type="component" value="Unassembled WGS sequence"/>
</dbReference>
<keyword evidence="2" id="KW-0472">Membrane</keyword>
<feature type="transmembrane region" description="Helical" evidence="2">
    <location>
        <begin position="87"/>
        <end position="112"/>
    </location>
</feature>
<evidence type="ECO:0000313" key="4">
    <source>
        <dbReference type="EMBL" id="TFK20540.1"/>
    </source>
</evidence>
<dbReference type="EMBL" id="ML210296">
    <property type="protein sequence ID" value="TFK20540.1"/>
    <property type="molecule type" value="Genomic_DNA"/>
</dbReference>